<evidence type="ECO:0000313" key="1">
    <source>
        <dbReference type="EMBL" id="CAG8815082.1"/>
    </source>
</evidence>
<accession>A0ACA9RX87</accession>
<name>A0ACA9RX87_9GLOM</name>
<dbReference type="EMBL" id="CAJVQC010076880">
    <property type="protein sequence ID" value="CAG8815082.1"/>
    <property type="molecule type" value="Genomic_DNA"/>
</dbReference>
<gene>
    <name evidence="1" type="ORF">RPERSI_LOCUS24133</name>
</gene>
<sequence>IIAVSNKRLLRTTAYRDQQKQDHISPDRPGPKDENPQGTGPTREKPMTEGHAVNKAKGALGMMKDTATNATEKVKDVFTRMAASNALDVQAEDVTKGLK</sequence>
<proteinExistence type="predicted"/>
<keyword evidence="2" id="KW-1185">Reference proteome</keyword>
<comment type="caution">
    <text evidence="1">The sequence shown here is derived from an EMBL/GenBank/DDBJ whole genome shotgun (WGS) entry which is preliminary data.</text>
</comment>
<feature type="non-terminal residue" evidence="1">
    <location>
        <position position="99"/>
    </location>
</feature>
<protein>
    <submittedName>
        <fullName evidence="1">26040_t:CDS:1</fullName>
    </submittedName>
</protein>
<dbReference type="Proteomes" id="UP000789920">
    <property type="component" value="Unassembled WGS sequence"/>
</dbReference>
<evidence type="ECO:0000313" key="2">
    <source>
        <dbReference type="Proteomes" id="UP000789920"/>
    </source>
</evidence>
<reference evidence="1" key="1">
    <citation type="submission" date="2021-06" db="EMBL/GenBank/DDBJ databases">
        <authorList>
            <person name="Kallberg Y."/>
            <person name="Tangrot J."/>
            <person name="Rosling A."/>
        </authorList>
    </citation>
    <scope>NUCLEOTIDE SEQUENCE</scope>
    <source>
        <strain evidence="1">MA461A</strain>
    </source>
</reference>
<feature type="non-terminal residue" evidence="1">
    <location>
        <position position="1"/>
    </location>
</feature>
<organism evidence="1 2">
    <name type="scientific">Racocetra persica</name>
    <dbReference type="NCBI Taxonomy" id="160502"/>
    <lineage>
        <taxon>Eukaryota</taxon>
        <taxon>Fungi</taxon>
        <taxon>Fungi incertae sedis</taxon>
        <taxon>Mucoromycota</taxon>
        <taxon>Glomeromycotina</taxon>
        <taxon>Glomeromycetes</taxon>
        <taxon>Diversisporales</taxon>
        <taxon>Gigasporaceae</taxon>
        <taxon>Racocetra</taxon>
    </lineage>
</organism>